<feature type="domain" description="Type III restriction enzyme C-terminal endonuclease" evidence="2">
    <location>
        <begin position="888"/>
        <end position="991"/>
    </location>
</feature>
<dbReference type="InterPro" id="IPR045572">
    <property type="entry name" value="RE_endonuc_C"/>
</dbReference>
<accession>A0A926DHD4</accession>
<dbReference type="Gene3D" id="3.40.50.300">
    <property type="entry name" value="P-loop containing nucleotide triphosphate hydrolases"/>
    <property type="match status" value="2"/>
</dbReference>
<keyword evidence="3" id="KW-0347">Helicase</keyword>
<dbReference type="GO" id="GO:0003677">
    <property type="term" value="F:DNA binding"/>
    <property type="evidence" value="ECO:0007669"/>
    <property type="project" value="InterPro"/>
</dbReference>
<organism evidence="3 4">
    <name type="scientific">Guopingia tenuis</name>
    <dbReference type="NCBI Taxonomy" id="2763656"/>
    <lineage>
        <taxon>Bacteria</taxon>
        <taxon>Bacillati</taxon>
        <taxon>Bacillota</taxon>
        <taxon>Clostridia</taxon>
        <taxon>Christensenellales</taxon>
        <taxon>Christensenellaceae</taxon>
        <taxon>Guopingia</taxon>
    </lineage>
</organism>
<dbReference type="InterPro" id="IPR027417">
    <property type="entry name" value="P-loop_NTPase"/>
</dbReference>
<evidence type="ECO:0000313" key="4">
    <source>
        <dbReference type="Proteomes" id="UP000617951"/>
    </source>
</evidence>
<dbReference type="GO" id="GO:0004386">
    <property type="term" value="F:helicase activity"/>
    <property type="evidence" value="ECO:0007669"/>
    <property type="project" value="UniProtKB-KW"/>
</dbReference>
<dbReference type="GO" id="GO:0005829">
    <property type="term" value="C:cytosol"/>
    <property type="evidence" value="ECO:0007669"/>
    <property type="project" value="TreeGrafter"/>
</dbReference>
<keyword evidence="3" id="KW-0378">Hydrolase</keyword>
<sequence>MKFQFKQQPYQADAVAAAVRVFAGQSCQEPPRYAGGEAGLYGADEDGGFANRSVELSDEQLLANIQAVQSENGIHGSHALKRGLGRCSLDIDMETGTGKTYVYIRTMFELNRRYGWSRFIVVVPSIAIREGVRKSMEITADHFMELYGKKARFFVYDSARLNQLDLFAGSPGINVMIINTQAFASSWKENGRSKEARIIYAGREEFCSRRPIDVIRACRPILILDEPQKMGGAVTRRALENFNPLFSLNYSATHREKHNLIYVLDALDAFQKRLVKKIEVKGLEVGGLRGADGYLYLEQILLSKSKPPQARIEMEIRRSGAIRRETRILGPGDSLYRKSGGMEQYKGLVLSEIDPARGTAVFTDGTKLRAGEAVGDVSPRDMRRIQIRETILSHFEKEEKLFNMGVKPLSLFFIDEVAKYRDYDAEGHAVLGEYGKIFEEEYKSIWKERLRPEDTPYQRYLRTVCGDAAAAHAGYFSIDKRTGRSIDSRPGRGSEFSDDVSAYDLILKDKERLLSFSEPTRFLFSHSALREGWDNPNVFQICTLKDSDSQTAKRQEVGRGLRLCVNQNGDRMDSESCGEAVHEINVLTVIASESYRSFAAALQSDIREALYDRRPAAAQAYFKGKSILAGDHPIRINEGMAGRIEKYLLQNGYIDAACQVTDIYREAAARHALAPLPGELNALAEGIHALVAAMDEDALEGMIGDGRETKLWENPLNENFENFRPLWEQLRHTYAYTISFDSRELIRKAAAHLNQKLQVAKPQYRAVTGRQKAEGDRSFERGKTQVRALEYGKNSRTAYDLVGRIAGGAALTRRTAAAILQGLLPEKLALFRNNPEEFIARAVPKVLEIKAALAAEGIAYHPLTDTYDSAVFTQGMPRSLEGAYRAKKAVQDYVFLDSARERRFAEDLDAAPEVLAYAKLPEQISIPTPVGGYTPDWAIVFQKKTGQLVFAVVETGSAGEVLEIPPVQAARFCCAKKFFSGMPGGKIRFCTAASVEELCSRMGLRE</sequence>
<dbReference type="GO" id="GO:0005524">
    <property type="term" value="F:ATP binding"/>
    <property type="evidence" value="ECO:0007669"/>
    <property type="project" value="InterPro"/>
</dbReference>
<dbReference type="InterPro" id="IPR006935">
    <property type="entry name" value="Helicase/UvrB_N"/>
</dbReference>
<dbReference type="Proteomes" id="UP000617951">
    <property type="component" value="Unassembled WGS sequence"/>
</dbReference>
<keyword evidence="3" id="KW-0067">ATP-binding</keyword>
<keyword evidence="4" id="KW-1185">Reference proteome</keyword>
<evidence type="ECO:0000313" key="3">
    <source>
        <dbReference type="EMBL" id="MBC8538823.1"/>
    </source>
</evidence>
<proteinExistence type="predicted"/>
<dbReference type="RefSeq" id="WP_249280498.1">
    <property type="nucleotide sequence ID" value="NZ_JACRSS010000003.1"/>
</dbReference>
<dbReference type="Pfam" id="PF19778">
    <property type="entry name" value="RE_endonuc"/>
    <property type="match status" value="1"/>
</dbReference>
<dbReference type="InterPro" id="IPR050742">
    <property type="entry name" value="Helicase_Restrict-Modif_Enz"/>
</dbReference>
<evidence type="ECO:0000259" key="2">
    <source>
        <dbReference type="Pfam" id="PF19778"/>
    </source>
</evidence>
<reference evidence="3" key="1">
    <citation type="submission" date="2020-08" db="EMBL/GenBank/DDBJ databases">
        <title>Genome public.</title>
        <authorList>
            <person name="Liu C."/>
            <person name="Sun Q."/>
        </authorList>
    </citation>
    <scope>NUCLEOTIDE SEQUENCE</scope>
    <source>
        <strain evidence="3">NSJ-63</strain>
    </source>
</reference>
<dbReference type="SUPFAM" id="SSF52540">
    <property type="entry name" value="P-loop containing nucleoside triphosphate hydrolases"/>
    <property type="match status" value="2"/>
</dbReference>
<evidence type="ECO:0000259" key="1">
    <source>
        <dbReference type="Pfam" id="PF04851"/>
    </source>
</evidence>
<dbReference type="GO" id="GO:0015668">
    <property type="term" value="F:type III site-specific deoxyribonuclease activity"/>
    <property type="evidence" value="ECO:0007669"/>
    <property type="project" value="InterPro"/>
</dbReference>
<keyword evidence="3" id="KW-0547">Nucleotide-binding</keyword>
<dbReference type="EMBL" id="JACRSS010000003">
    <property type="protein sequence ID" value="MBC8538823.1"/>
    <property type="molecule type" value="Genomic_DNA"/>
</dbReference>
<dbReference type="Pfam" id="PF04851">
    <property type="entry name" value="ResIII"/>
    <property type="match status" value="1"/>
</dbReference>
<feature type="domain" description="Helicase/UvrB N-terminal" evidence="1">
    <location>
        <begin position="91"/>
        <end position="254"/>
    </location>
</feature>
<protein>
    <submittedName>
        <fullName evidence="3">DEAD/DEAH box helicase family protein</fullName>
    </submittedName>
</protein>
<dbReference type="PANTHER" id="PTHR47396">
    <property type="entry name" value="TYPE I RESTRICTION ENZYME ECOKI R PROTEIN"/>
    <property type="match status" value="1"/>
</dbReference>
<comment type="caution">
    <text evidence="3">The sequence shown here is derived from an EMBL/GenBank/DDBJ whole genome shotgun (WGS) entry which is preliminary data.</text>
</comment>
<name>A0A926DHD4_9FIRM</name>
<gene>
    <name evidence="3" type="ORF">H8693_07725</name>
</gene>
<dbReference type="AlphaFoldDB" id="A0A926DHD4"/>
<dbReference type="PANTHER" id="PTHR47396:SF1">
    <property type="entry name" value="ATP-DEPENDENT HELICASE IRC3-RELATED"/>
    <property type="match status" value="1"/>
</dbReference>